<keyword evidence="2" id="KW-0539">Nucleus</keyword>
<proteinExistence type="predicted"/>
<evidence type="ECO:0000256" key="1">
    <source>
        <dbReference type="ARBA" id="ARBA00004123"/>
    </source>
</evidence>
<feature type="compositionally biased region" description="Polar residues" evidence="4">
    <location>
        <begin position="203"/>
        <end position="219"/>
    </location>
</feature>
<dbReference type="OrthoDB" id="205166at2759"/>
<reference evidence="5" key="2">
    <citation type="journal article" date="2023" name="IMA Fungus">
        <title>Comparative genomic study of the Penicillium genus elucidates a diverse pangenome and 15 lateral gene transfer events.</title>
        <authorList>
            <person name="Petersen C."/>
            <person name="Sorensen T."/>
            <person name="Nielsen M.R."/>
            <person name="Sondergaard T.E."/>
            <person name="Sorensen J.L."/>
            <person name="Fitzpatrick D.A."/>
            <person name="Frisvad J.C."/>
            <person name="Nielsen K.L."/>
        </authorList>
    </citation>
    <scope>NUCLEOTIDE SEQUENCE</scope>
    <source>
        <strain evidence="5">IBT 19713</strain>
    </source>
</reference>
<evidence type="ECO:0000256" key="4">
    <source>
        <dbReference type="SAM" id="MobiDB-lite"/>
    </source>
</evidence>
<sequence length="256" mass="28861">MASYGLLNQAEEGTISSFGVRMQFLQKSNEEERARYGTEKDRILSTMHDVRSSTAELRTQLEEAQRVLALRKSYDDLTDKITTNRLLKPREDQESNLQKLRSEIAELEKESKDYAKTWSERREQFGRIVEEGMQLRRLIRDEKEEVERREGMQEGEDGDDAEATSKGKASAATSPHPDTDNGATPQTSQDESSRLQVDKGSMRSETPLRQVTSVSGTAESTEDVDDTNMDEGEIAGEDEGEHSDELEEGEELGMTT</sequence>
<evidence type="ECO:0000256" key="2">
    <source>
        <dbReference type="ARBA" id="ARBA00023242"/>
    </source>
</evidence>
<feature type="coiled-coil region" evidence="3">
    <location>
        <begin position="90"/>
        <end position="117"/>
    </location>
</feature>
<dbReference type="EMBL" id="JAPQKS010000004">
    <property type="protein sequence ID" value="KAJ5232803.1"/>
    <property type="molecule type" value="Genomic_DNA"/>
</dbReference>
<feature type="compositionally biased region" description="Acidic residues" evidence="4">
    <location>
        <begin position="153"/>
        <end position="162"/>
    </location>
</feature>
<evidence type="ECO:0000313" key="5">
    <source>
        <dbReference type="EMBL" id="KAJ5232803.1"/>
    </source>
</evidence>
<evidence type="ECO:0000256" key="3">
    <source>
        <dbReference type="SAM" id="Coils"/>
    </source>
</evidence>
<gene>
    <name evidence="5" type="ORF">N7468_005759</name>
</gene>
<feature type="compositionally biased region" description="Acidic residues" evidence="4">
    <location>
        <begin position="220"/>
        <end position="256"/>
    </location>
</feature>
<feature type="compositionally biased region" description="Basic and acidic residues" evidence="4">
    <location>
        <begin position="191"/>
        <end position="202"/>
    </location>
</feature>
<dbReference type="InterPro" id="IPR008501">
    <property type="entry name" value="THOC7/Mft1"/>
</dbReference>
<evidence type="ECO:0008006" key="7">
    <source>
        <dbReference type="Google" id="ProtNLM"/>
    </source>
</evidence>
<accession>A0A9W9NZX5</accession>
<dbReference type="Proteomes" id="UP001150941">
    <property type="component" value="Unassembled WGS sequence"/>
</dbReference>
<keyword evidence="3" id="KW-0175">Coiled coil</keyword>
<feature type="compositionally biased region" description="Low complexity" evidence="4">
    <location>
        <begin position="164"/>
        <end position="174"/>
    </location>
</feature>
<comment type="caution">
    <text evidence="5">The sequence shown here is derived from an EMBL/GenBank/DDBJ whole genome shotgun (WGS) entry which is preliminary data.</text>
</comment>
<dbReference type="RefSeq" id="XP_058330795.1">
    <property type="nucleotide sequence ID" value="XM_058475055.1"/>
</dbReference>
<protein>
    <recommendedName>
        <fullName evidence="7">Tho complex subunit 7/Mft1p</fullName>
    </recommendedName>
</protein>
<keyword evidence="6" id="KW-1185">Reference proteome</keyword>
<comment type="subcellular location">
    <subcellularLocation>
        <location evidence="1">Nucleus</location>
    </subcellularLocation>
</comment>
<name>A0A9W9NZX5_9EURO</name>
<feature type="compositionally biased region" description="Polar residues" evidence="4">
    <location>
        <begin position="181"/>
        <end position="190"/>
    </location>
</feature>
<dbReference type="AlphaFoldDB" id="A0A9W9NZX5"/>
<dbReference type="GO" id="GO:0000445">
    <property type="term" value="C:THO complex part of transcription export complex"/>
    <property type="evidence" value="ECO:0007669"/>
    <property type="project" value="InterPro"/>
</dbReference>
<dbReference type="GeneID" id="83202358"/>
<reference evidence="5" key="1">
    <citation type="submission" date="2022-11" db="EMBL/GenBank/DDBJ databases">
        <authorList>
            <person name="Petersen C."/>
        </authorList>
    </citation>
    <scope>NUCLEOTIDE SEQUENCE</scope>
    <source>
        <strain evidence="5">IBT 19713</strain>
    </source>
</reference>
<organism evidence="5 6">
    <name type="scientific">Penicillium chermesinum</name>
    <dbReference type="NCBI Taxonomy" id="63820"/>
    <lineage>
        <taxon>Eukaryota</taxon>
        <taxon>Fungi</taxon>
        <taxon>Dikarya</taxon>
        <taxon>Ascomycota</taxon>
        <taxon>Pezizomycotina</taxon>
        <taxon>Eurotiomycetes</taxon>
        <taxon>Eurotiomycetidae</taxon>
        <taxon>Eurotiales</taxon>
        <taxon>Aspergillaceae</taxon>
        <taxon>Penicillium</taxon>
    </lineage>
</organism>
<feature type="region of interest" description="Disordered" evidence="4">
    <location>
        <begin position="144"/>
        <end position="256"/>
    </location>
</feature>
<evidence type="ECO:0000313" key="6">
    <source>
        <dbReference type="Proteomes" id="UP001150941"/>
    </source>
</evidence>
<dbReference type="Pfam" id="PF05615">
    <property type="entry name" value="THOC7"/>
    <property type="match status" value="1"/>
</dbReference>
<dbReference type="GO" id="GO:0006397">
    <property type="term" value="P:mRNA processing"/>
    <property type="evidence" value="ECO:0007669"/>
    <property type="project" value="InterPro"/>
</dbReference>